<dbReference type="PRINTS" id="PR01251">
    <property type="entry name" value="AMPHIPHYSIN"/>
</dbReference>
<dbReference type="InterPro" id="IPR048886">
    <property type="entry name" value="Bin2_C"/>
</dbReference>
<evidence type="ECO:0000256" key="1">
    <source>
        <dbReference type="ARBA" id="ARBA00004496"/>
    </source>
</evidence>
<dbReference type="InterPro" id="IPR046984">
    <property type="entry name" value="BAR_Bin2"/>
</dbReference>
<sequence>MAEGRASGAAGLFAKQVQKKFSRAQEKVLQKLGKTVETKDEWFEQNANNFYQQQAEGHKLYKDLKNFLSAVKVMHESSKRVSETLQDIYSSKWDGHEELKAIVANNDLLWEDYEEKLADQALRTMENYVAQFSEIKERIAKRGRKLVDYDSARHHLEAVQSAKKKDETKTAKAEEEFNKAQVVFEDLNQELLEELPVLYNSRIGCYVTIFQNISNLRDVFYREMSKLNHNLYEVMSKLEKQHSDKVFVVKGLSSSSRRSLVISPPVRTSTVSSPLTSPTSPSALSLKSEKDSTSASEEELASDPAQGEDNSEIKKEPLKDKEIEEEAEASSSEEEEPLPAFNGPSQAQPSPTVEGGESQEEVLPCSLAPSPGRALIPSEQASSLPEVVLRTRTSSEGSEQPKRASMQRASAPDRPPPPRATPSPRSSLGNMPSSPPASERSSPTSSRASLGNMPSSPPASEPSSPTSPRASLGAETPSPRASLEASPDPQPPEKPARTPEVGEKENTDNLNPEELCTAPTLMISQNQGLQLHVSAVPEESSVIAPEPQEEVSTIQNAQL</sequence>
<feature type="compositionally biased region" description="Polar residues" evidence="4">
    <location>
        <begin position="550"/>
        <end position="559"/>
    </location>
</feature>
<evidence type="ECO:0000256" key="3">
    <source>
        <dbReference type="SAM" id="Coils"/>
    </source>
</evidence>
<feature type="compositionally biased region" description="Low complexity" evidence="4">
    <location>
        <begin position="436"/>
        <end position="449"/>
    </location>
</feature>
<feature type="compositionally biased region" description="Basic and acidic residues" evidence="4">
    <location>
        <begin position="494"/>
        <end position="507"/>
    </location>
</feature>
<organism evidence="6 7">
    <name type="scientific">Balaenoptera acutorostrata</name>
    <name type="common">Common minke whale</name>
    <name type="synonym">Balaena rostrata</name>
    <dbReference type="NCBI Taxonomy" id="9767"/>
    <lineage>
        <taxon>Eukaryota</taxon>
        <taxon>Metazoa</taxon>
        <taxon>Chordata</taxon>
        <taxon>Craniata</taxon>
        <taxon>Vertebrata</taxon>
        <taxon>Euteleostomi</taxon>
        <taxon>Mammalia</taxon>
        <taxon>Eutheria</taxon>
        <taxon>Laurasiatheria</taxon>
        <taxon>Artiodactyla</taxon>
        <taxon>Whippomorpha</taxon>
        <taxon>Cetacea</taxon>
        <taxon>Mysticeti</taxon>
        <taxon>Balaenopteridae</taxon>
        <taxon>Balaenoptera</taxon>
    </lineage>
</organism>
<dbReference type="Proteomes" id="UP001652580">
    <property type="component" value="Chromosome 11"/>
</dbReference>
<evidence type="ECO:0000256" key="2">
    <source>
        <dbReference type="ARBA" id="ARBA00022490"/>
    </source>
</evidence>
<dbReference type="SMART" id="SM00721">
    <property type="entry name" value="BAR"/>
    <property type="match status" value="1"/>
</dbReference>
<dbReference type="PANTHER" id="PTHR46514">
    <property type="entry name" value="AMPHIPHYSIN"/>
    <property type="match status" value="1"/>
</dbReference>
<evidence type="ECO:0000313" key="6">
    <source>
        <dbReference type="Proteomes" id="UP001652580"/>
    </source>
</evidence>
<dbReference type="InterPro" id="IPR004148">
    <property type="entry name" value="BAR_dom"/>
</dbReference>
<gene>
    <name evidence="7" type="primary">BIN2</name>
</gene>
<keyword evidence="6" id="KW-1185">Reference proteome</keyword>
<dbReference type="GeneID" id="103015764"/>
<proteinExistence type="predicted"/>
<dbReference type="RefSeq" id="XP_057412747.1">
    <property type="nucleotide sequence ID" value="XM_057556764.1"/>
</dbReference>
<dbReference type="InterPro" id="IPR003005">
    <property type="entry name" value="Amphiphysin"/>
</dbReference>
<dbReference type="PANTHER" id="PTHR46514:SF1">
    <property type="entry name" value="BRIDGING INTEGRATOR 2"/>
    <property type="match status" value="1"/>
</dbReference>
<dbReference type="InterPro" id="IPR027267">
    <property type="entry name" value="AH/BAR_dom_sf"/>
</dbReference>
<dbReference type="CDD" id="cd07612">
    <property type="entry name" value="BAR_Bin2"/>
    <property type="match status" value="1"/>
</dbReference>
<evidence type="ECO:0000313" key="7">
    <source>
        <dbReference type="RefSeq" id="XP_057412747.1"/>
    </source>
</evidence>
<dbReference type="SUPFAM" id="SSF103657">
    <property type="entry name" value="BAR/IMD domain-like"/>
    <property type="match status" value="1"/>
</dbReference>
<accession>A0ABM3UEI2</accession>
<feature type="region of interest" description="Disordered" evidence="4">
    <location>
        <begin position="538"/>
        <end position="559"/>
    </location>
</feature>
<comment type="subcellular location">
    <subcellularLocation>
        <location evidence="1">Cytoplasm</location>
    </subcellularLocation>
</comment>
<keyword evidence="2" id="KW-0963">Cytoplasm</keyword>
<feature type="compositionally biased region" description="Basic and acidic residues" evidence="4">
    <location>
        <begin position="311"/>
        <end position="322"/>
    </location>
</feature>
<dbReference type="Gene3D" id="1.20.1270.60">
    <property type="entry name" value="Arfaptin homology (AH) domain/BAR domain"/>
    <property type="match status" value="1"/>
</dbReference>
<dbReference type="PROSITE" id="PS51021">
    <property type="entry name" value="BAR"/>
    <property type="match status" value="1"/>
</dbReference>
<evidence type="ECO:0000259" key="5">
    <source>
        <dbReference type="PROSITE" id="PS51021"/>
    </source>
</evidence>
<evidence type="ECO:0000256" key="4">
    <source>
        <dbReference type="SAM" id="MobiDB-lite"/>
    </source>
</evidence>
<feature type="compositionally biased region" description="Low complexity" evidence="4">
    <location>
        <begin position="259"/>
        <end position="286"/>
    </location>
</feature>
<keyword evidence="3" id="KW-0175">Coiled coil</keyword>
<feature type="compositionally biased region" description="Acidic residues" evidence="4">
    <location>
        <begin position="323"/>
        <end position="337"/>
    </location>
</feature>
<feature type="domain" description="BAR" evidence="5">
    <location>
        <begin position="28"/>
        <end position="244"/>
    </location>
</feature>
<dbReference type="Pfam" id="PF21532">
    <property type="entry name" value="Bin2_C"/>
    <property type="match status" value="1"/>
</dbReference>
<feature type="region of interest" description="Disordered" evidence="4">
    <location>
        <begin position="259"/>
        <end position="516"/>
    </location>
</feature>
<protein>
    <submittedName>
        <fullName evidence="7">Bridging integrator 2 isoform X1</fullName>
    </submittedName>
</protein>
<reference evidence="7" key="1">
    <citation type="submission" date="2025-08" db="UniProtKB">
        <authorList>
            <consortium name="RefSeq"/>
        </authorList>
    </citation>
    <scope>IDENTIFICATION</scope>
</reference>
<dbReference type="Pfam" id="PF03114">
    <property type="entry name" value="BAR"/>
    <property type="match status" value="1"/>
</dbReference>
<name>A0ABM3UEI2_BALAC</name>
<feature type="coiled-coil region" evidence="3">
    <location>
        <begin position="118"/>
        <end position="190"/>
    </location>
</feature>